<dbReference type="InterPro" id="IPR003594">
    <property type="entry name" value="HATPase_dom"/>
</dbReference>
<dbReference type="Pfam" id="PF00072">
    <property type="entry name" value="Response_reg"/>
    <property type="match status" value="1"/>
</dbReference>
<dbReference type="InterPro" id="IPR003661">
    <property type="entry name" value="HisK_dim/P_dom"/>
</dbReference>
<organism evidence="8 9">
    <name type="scientific">Paramylibacter ulvae</name>
    <dbReference type="NCBI Taxonomy" id="1651968"/>
    <lineage>
        <taxon>Bacteria</taxon>
        <taxon>Pseudomonadati</taxon>
        <taxon>Pseudomonadota</taxon>
        <taxon>Alphaproteobacteria</taxon>
        <taxon>Rhodobacterales</taxon>
        <taxon>Paracoccaceae</taxon>
        <taxon>Paramylibacter</taxon>
    </lineage>
</organism>
<evidence type="ECO:0000256" key="1">
    <source>
        <dbReference type="ARBA" id="ARBA00000085"/>
    </source>
</evidence>
<dbReference type="SUPFAM" id="SSF55874">
    <property type="entry name" value="ATPase domain of HSP90 chaperone/DNA topoisomerase II/histidine kinase"/>
    <property type="match status" value="1"/>
</dbReference>
<dbReference type="Gene3D" id="3.30.565.10">
    <property type="entry name" value="Histidine kinase-like ATPase, C-terminal domain"/>
    <property type="match status" value="1"/>
</dbReference>
<dbReference type="InterPro" id="IPR033414">
    <property type="entry name" value="Sensor_dom"/>
</dbReference>
<evidence type="ECO:0000313" key="9">
    <source>
        <dbReference type="Proteomes" id="UP000634455"/>
    </source>
</evidence>
<comment type="caution">
    <text evidence="8">The sequence shown here is derived from an EMBL/GenBank/DDBJ whole genome shotgun (WGS) entry which is preliminary data.</text>
</comment>
<protein>
    <recommendedName>
        <fullName evidence="2">histidine kinase</fullName>
        <ecNumber evidence="2">2.7.13.3</ecNumber>
    </recommendedName>
</protein>
<evidence type="ECO:0000256" key="5">
    <source>
        <dbReference type="SAM" id="Phobius"/>
    </source>
</evidence>
<feature type="domain" description="Histidine kinase" evidence="6">
    <location>
        <begin position="375"/>
        <end position="597"/>
    </location>
</feature>
<dbReference type="SUPFAM" id="SSF47384">
    <property type="entry name" value="Homodimeric domain of signal transducing histidine kinase"/>
    <property type="match status" value="1"/>
</dbReference>
<dbReference type="SUPFAM" id="SSF52172">
    <property type="entry name" value="CheY-like"/>
    <property type="match status" value="1"/>
</dbReference>
<dbReference type="Gene3D" id="1.10.287.130">
    <property type="match status" value="1"/>
</dbReference>
<dbReference type="EMBL" id="BMZF01000002">
    <property type="protein sequence ID" value="GHA48755.1"/>
    <property type="molecule type" value="Genomic_DNA"/>
</dbReference>
<feature type="transmembrane region" description="Helical" evidence="5">
    <location>
        <begin position="20"/>
        <end position="39"/>
    </location>
</feature>
<dbReference type="Pfam" id="PF00512">
    <property type="entry name" value="HisKA"/>
    <property type="match status" value="1"/>
</dbReference>
<sequence>MTPNRPRLSRIGVATAKSILLPLIIASVVSCTVLVSWVYRTEQNRLMNELDHHGRTLVTALEQSLWLFDDPLTKQHIDDAIEFNFITFVRLVDNFGDNYQSGNLDSKSIFTQEYIIEHDFRGETIALGTLQLGVDTSQLATDSILLAAFQAIIFFATTMIASLIIYLHLKNNLLSHLDAIAQKLKSSPEFPLGFNITLDRQNAKTDELDELVESIHHMHHQLVTTRATSEQTKGRFQGASKFAELAHYTVDLNSFRLIEADDAFIELIELDPEILHTIDVVNELAPSRLTKQYQDVVPKIVERLLRFETFENVMEFALPSGKAKFVRQLFTPLPTEPDGTRLVDIIALDITEIYEMQNRLLQTQKVQAIGKLTGGVAHDVNNILAIISGNIELSQILNKNEKIDDYLSVALTATQRGAGLTRQLLAFARQQPLSPKAINPSDLVQESKELIRTTIGEHISISAVVDDDTWCCTADETQLQAVILNLVSNARDAMPYGGKLSILVSNVTLDQEFANSEADLEPGDYVCICVSDNGFGMSDDILNKVIDPFFTTKPLGSGTGLGLSMAFGFAKQSNGHLQIKTKLGKGTCIRIYLPRDHSIDIDQSETTSTIPPNFLKGKCILLIEDDNVLREIYAKQLATTGCIVQSASDGPTAITLASSMPRIDLVLSDFILPHAMDGKVACQEILKIHPSASTLLMSGYTGDADLSSPNDGTVGHVLQKPFEFADLLKAINATLTP</sequence>
<dbReference type="Gene3D" id="3.40.50.2300">
    <property type="match status" value="1"/>
</dbReference>
<dbReference type="InterPro" id="IPR005467">
    <property type="entry name" value="His_kinase_dom"/>
</dbReference>
<dbReference type="Proteomes" id="UP000634455">
    <property type="component" value="Unassembled WGS sequence"/>
</dbReference>
<evidence type="ECO:0000256" key="2">
    <source>
        <dbReference type="ARBA" id="ARBA00012438"/>
    </source>
</evidence>
<keyword evidence="5" id="KW-0812">Transmembrane</keyword>
<dbReference type="PROSITE" id="PS50110">
    <property type="entry name" value="RESPONSE_REGULATORY"/>
    <property type="match status" value="1"/>
</dbReference>
<feature type="modified residue" description="4-aspartylphosphate" evidence="4">
    <location>
        <position position="669"/>
    </location>
</feature>
<evidence type="ECO:0000256" key="3">
    <source>
        <dbReference type="ARBA" id="ARBA00022553"/>
    </source>
</evidence>
<dbReference type="PROSITE" id="PS51257">
    <property type="entry name" value="PROKAR_LIPOPROTEIN"/>
    <property type="match status" value="1"/>
</dbReference>
<reference evidence="9" key="1">
    <citation type="journal article" date="2019" name="Int. J. Syst. Evol. Microbiol.">
        <title>The Global Catalogue of Microorganisms (GCM) 10K type strain sequencing project: providing services to taxonomists for standard genome sequencing and annotation.</title>
        <authorList>
            <consortium name="The Broad Institute Genomics Platform"/>
            <consortium name="The Broad Institute Genome Sequencing Center for Infectious Disease"/>
            <person name="Wu L."/>
            <person name="Ma J."/>
        </authorList>
    </citation>
    <scope>NUCLEOTIDE SEQUENCE [LARGE SCALE GENOMIC DNA]</scope>
    <source>
        <strain evidence="9">KCTC 32465</strain>
    </source>
</reference>
<evidence type="ECO:0000313" key="8">
    <source>
        <dbReference type="EMBL" id="GHA48755.1"/>
    </source>
</evidence>
<evidence type="ECO:0000259" key="7">
    <source>
        <dbReference type="PROSITE" id="PS50110"/>
    </source>
</evidence>
<dbReference type="PRINTS" id="PR00344">
    <property type="entry name" value="BCTRLSENSOR"/>
</dbReference>
<keyword evidence="9" id="KW-1185">Reference proteome</keyword>
<dbReference type="Pfam" id="PF02518">
    <property type="entry name" value="HATPase_c"/>
    <property type="match status" value="1"/>
</dbReference>
<evidence type="ECO:0000259" key="6">
    <source>
        <dbReference type="PROSITE" id="PS50109"/>
    </source>
</evidence>
<dbReference type="InterPro" id="IPR011006">
    <property type="entry name" value="CheY-like_superfamily"/>
</dbReference>
<comment type="catalytic activity">
    <reaction evidence="1">
        <text>ATP + protein L-histidine = ADP + protein N-phospho-L-histidine.</text>
        <dbReference type="EC" id="2.7.13.3"/>
    </reaction>
</comment>
<dbReference type="PANTHER" id="PTHR43065">
    <property type="entry name" value="SENSOR HISTIDINE KINASE"/>
    <property type="match status" value="1"/>
</dbReference>
<dbReference type="PROSITE" id="PS50109">
    <property type="entry name" value="HIS_KIN"/>
    <property type="match status" value="1"/>
</dbReference>
<dbReference type="InterPro" id="IPR036097">
    <property type="entry name" value="HisK_dim/P_sf"/>
</dbReference>
<dbReference type="SMART" id="SM00448">
    <property type="entry name" value="REC"/>
    <property type="match status" value="1"/>
</dbReference>
<dbReference type="InterPro" id="IPR001789">
    <property type="entry name" value="Sig_transdc_resp-reg_receiver"/>
</dbReference>
<keyword evidence="3 4" id="KW-0597">Phosphoprotein</keyword>
<name>A0ABQ3CXK0_9RHOB</name>
<dbReference type="CDD" id="cd00082">
    <property type="entry name" value="HisKA"/>
    <property type="match status" value="1"/>
</dbReference>
<dbReference type="EC" id="2.7.13.3" evidence="2"/>
<dbReference type="RefSeq" id="WP_189639719.1">
    <property type="nucleotide sequence ID" value="NZ_BMZF01000002.1"/>
</dbReference>
<keyword evidence="5" id="KW-0472">Membrane</keyword>
<dbReference type="SMART" id="SM00388">
    <property type="entry name" value="HisKA"/>
    <property type="match status" value="1"/>
</dbReference>
<evidence type="ECO:0000256" key="4">
    <source>
        <dbReference type="PROSITE-ProRule" id="PRU00169"/>
    </source>
</evidence>
<dbReference type="PANTHER" id="PTHR43065:SF42">
    <property type="entry name" value="TWO-COMPONENT SENSOR PPRA"/>
    <property type="match status" value="1"/>
</dbReference>
<accession>A0ABQ3CXK0</accession>
<dbReference type="InterPro" id="IPR004358">
    <property type="entry name" value="Sig_transdc_His_kin-like_C"/>
</dbReference>
<proteinExistence type="predicted"/>
<keyword evidence="5" id="KW-1133">Transmembrane helix</keyword>
<feature type="transmembrane region" description="Helical" evidence="5">
    <location>
        <begin position="144"/>
        <end position="167"/>
    </location>
</feature>
<dbReference type="SMART" id="SM00387">
    <property type="entry name" value="HATPase_c"/>
    <property type="match status" value="1"/>
</dbReference>
<dbReference type="InterPro" id="IPR036890">
    <property type="entry name" value="HATPase_C_sf"/>
</dbReference>
<gene>
    <name evidence="8" type="ORF">GCM10008927_12360</name>
</gene>
<dbReference type="Pfam" id="PF17149">
    <property type="entry name" value="CHASE5"/>
    <property type="match status" value="1"/>
</dbReference>
<feature type="domain" description="Response regulatory" evidence="7">
    <location>
        <begin position="619"/>
        <end position="735"/>
    </location>
</feature>